<evidence type="ECO:0000256" key="3">
    <source>
        <dbReference type="ARBA" id="ARBA00022692"/>
    </source>
</evidence>
<organism evidence="7 8">
    <name type="scientific">Roseovarius indicus</name>
    <dbReference type="NCBI Taxonomy" id="540747"/>
    <lineage>
        <taxon>Bacteria</taxon>
        <taxon>Pseudomonadati</taxon>
        <taxon>Pseudomonadota</taxon>
        <taxon>Alphaproteobacteria</taxon>
        <taxon>Rhodobacterales</taxon>
        <taxon>Roseobacteraceae</taxon>
        <taxon>Roseovarius</taxon>
    </lineage>
</organism>
<dbReference type="PANTHER" id="PTHR30482:SF17">
    <property type="entry name" value="ABC TRANSPORTER ATP-BINDING PROTEIN"/>
    <property type="match status" value="1"/>
</dbReference>
<proteinExistence type="predicted"/>
<keyword evidence="4 6" id="KW-1133">Transmembrane helix</keyword>
<evidence type="ECO:0000313" key="7">
    <source>
        <dbReference type="EMBL" id="QEW24834.1"/>
    </source>
</evidence>
<dbReference type="OrthoDB" id="9804361at2"/>
<keyword evidence="3 6" id="KW-0812">Transmembrane</keyword>
<dbReference type="GO" id="GO:0015658">
    <property type="term" value="F:branched-chain amino acid transmembrane transporter activity"/>
    <property type="evidence" value="ECO:0007669"/>
    <property type="project" value="InterPro"/>
</dbReference>
<evidence type="ECO:0000256" key="4">
    <source>
        <dbReference type="ARBA" id="ARBA00022989"/>
    </source>
</evidence>
<feature type="transmembrane region" description="Helical" evidence="6">
    <location>
        <begin position="111"/>
        <end position="129"/>
    </location>
</feature>
<keyword evidence="2" id="KW-1003">Cell membrane</keyword>
<feature type="transmembrane region" description="Helical" evidence="6">
    <location>
        <begin position="84"/>
        <end position="104"/>
    </location>
</feature>
<evidence type="ECO:0000256" key="2">
    <source>
        <dbReference type="ARBA" id="ARBA00022475"/>
    </source>
</evidence>
<feature type="transmembrane region" description="Helical" evidence="6">
    <location>
        <begin position="6"/>
        <end position="25"/>
    </location>
</feature>
<accession>A0A5P3A7T9</accession>
<dbReference type="CDD" id="cd06581">
    <property type="entry name" value="TM_PBP1_LivM_like"/>
    <property type="match status" value="1"/>
</dbReference>
<dbReference type="Proteomes" id="UP000325785">
    <property type="component" value="Chromosome"/>
</dbReference>
<feature type="transmembrane region" description="Helical" evidence="6">
    <location>
        <begin position="283"/>
        <end position="303"/>
    </location>
</feature>
<keyword evidence="5 6" id="KW-0472">Membrane</keyword>
<feature type="transmembrane region" description="Helical" evidence="6">
    <location>
        <begin position="37"/>
        <end position="64"/>
    </location>
</feature>
<dbReference type="AlphaFoldDB" id="A0A5P3A7T9"/>
<reference evidence="7 8" key="1">
    <citation type="submission" date="2018-08" db="EMBL/GenBank/DDBJ databases">
        <title>Genetic Globetrotter - A new plasmid hitch-hiking vast phylogenetic and geographic distances.</title>
        <authorList>
            <person name="Vollmers J."/>
            <person name="Petersen J."/>
        </authorList>
    </citation>
    <scope>NUCLEOTIDE SEQUENCE [LARGE SCALE GENOMIC DNA]</scope>
    <source>
        <strain evidence="7 8">DSM 26383</strain>
    </source>
</reference>
<feature type="transmembrane region" description="Helical" evidence="6">
    <location>
        <begin position="247"/>
        <end position="271"/>
    </location>
</feature>
<dbReference type="InterPro" id="IPR043428">
    <property type="entry name" value="LivM-like"/>
</dbReference>
<feature type="transmembrane region" description="Helical" evidence="6">
    <location>
        <begin position="159"/>
        <end position="179"/>
    </location>
</feature>
<dbReference type="EMBL" id="CP031598">
    <property type="protein sequence ID" value="QEW24834.1"/>
    <property type="molecule type" value="Genomic_DNA"/>
</dbReference>
<evidence type="ECO:0000313" key="8">
    <source>
        <dbReference type="Proteomes" id="UP000325785"/>
    </source>
</evidence>
<sequence length="322" mass="34065">MFHQSPTRSVFLVAALVGLALYAIYGGYFAREIVIEIAILAILAISLDVVAGFGGMVSLCHGAILGVSAYTYGILTAKLGYPALPSAVAAIAAAAVFGTVVGWITARTTGIYFIMATLAFGQMAYTVIFKSRWLGGDDGMGGLPRFDLDWAGIAMNKSLPFALFAVLAIFACYVAAAWVMRSAFGRTLCGIHSNEPRMRAIGVSTVMHRARAMGFSGLLAGVAGIVAAQHIQYISPELLFWTVSGEALIVVILGGLGTLIGPMIGAIAFVLLKHELSDYTDHWHIVVGLVLIATVLAGGRGLYGQIEHWMGRRRPEGAARNA</sequence>
<evidence type="ECO:0000256" key="6">
    <source>
        <dbReference type="SAM" id="Phobius"/>
    </source>
</evidence>
<dbReference type="RefSeq" id="WP_057820695.1">
    <property type="nucleotide sequence ID" value="NZ_CP031598.1"/>
</dbReference>
<gene>
    <name evidence="7" type="ORF">RIdsm_00618</name>
</gene>
<dbReference type="KEGG" id="rid:RIdsm_00618"/>
<name>A0A5P3A7T9_9RHOB</name>
<evidence type="ECO:0000256" key="5">
    <source>
        <dbReference type="ARBA" id="ARBA00023136"/>
    </source>
</evidence>
<feature type="transmembrane region" description="Helical" evidence="6">
    <location>
        <begin position="215"/>
        <end position="235"/>
    </location>
</feature>
<protein>
    <submittedName>
        <fullName evidence="7">Leucine/isoleucine/valine transporter permease subunit</fullName>
    </submittedName>
</protein>
<comment type="subcellular location">
    <subcellularLocation>
        <location evidence="1">Cell membrane</location>
        <topology evidence="1">Multi-pass membrane protein</topology>
    </subcellularLocation>
</comment>
<dbReference type="GO" id="GO:0005886">
    <property type="term" value="C:plasma membrane"/>
    <property type="evidence" value="ECO:0007669"/>
    <property type="project" value="UniProtKB-SubCell"/>
</dbReference>
<dbReference type="PANTHER" id="PTHR30482">
    <property type="entry name" value="HIGH-AFFINITY BRANCHED-CHAIN AMINO ACID TRANSPORT SYSTEM PERMEASE"/>
    <property type="match status" value="1"/>
</dbReference>
<dbReference type="InterPro" id="IPR001851">
    <property type="entry name" value="ABC_transp_permease"/>
</dbReference>
<dbReference type="Pfam" id="PF02653">
    <property type="entry name" value="BPD_transp_2"/>
    <property type="match status" value="1"/>
</dbReference>
<evidence type="ECO:0000256" key="1">
    <source>
        <dbReference type="ARBA" id="ARBA00004651"/>
    </source>
</evidence>